<dbReference type="SUPFAM" id="SSF53901">
    <property type="entry name" value="Thiolase-like"/>
    <property type="match status" value="1"/>
</dbReference>
<dbReference type="GO" id="GO:0031177">
    <property type="term" value="F:phosphopantetheine binding"/>
    <property type="evidence" value="ECO:0007669"/>
    <property type="project" value="InterPro"/>
</dbReference>
<name>A0A1T5C676_9SPHI</name>
<dbReference type="PROSITE" id="PS00455">
    <property type="entry name" value="AMP_BINDING"/>
    <property type="match status" value="1"/>
</dbReference>
<dbReference type="InterPro" id="IPR036736">
    <property type="entry name" value="ACP-like_sf"/>
</dbReference>
<evidence type="ECO:0000256" key="3">
    <source>
        <dbReference type="ARBA" id="ARBA00022679"/>
    </source>
</evidence>
<sequence>MGLRQNGFQPVFTITDLFSTVLQAGHLDTIAIEFNTDSLTYRELDLRSDSVANALAQYAPDEMIVGVSTTRCTDMVVFLLGILKAGRFYLPLDPAHPDERLQQIIADSGIRHIACSLGDTNRFEKLGLAPITLPTATEHATTVPKATSCAGYILYTSGSTGKPKGVKMGETALANLLQWQRNHSVAATGTKTLQFAPLTFDVSFQEIFATLTTGGTLVLVEDDLRLNPIELLKFIEQRGINRLFLPFVALQLLADTAAFSNLYPRCLQEIMTAGEQLKVTPQIVSFFERIPDAVLYNQYGPTEAHVVSSLKLEGPPLTWPELPSIGAPISNVDLLILDEQQRLVKDGEIGELYIAGMCLADGYLNNTALTEERFIHWTHPAHGTIRIYRSGDLAKRLENGAIEFLGRIDHQVKIRGYRIELGEIEHALIQLPEVKDAVVTAVGQTADQRKLAAYLLLNPDQTFDPPTFQKALRKRLPDYMVPSVFVQLDAFPKTSSGKVDRKALPTPEMKRPDSEIPYRAPKSIIQRHLATIWKDLLNIDRVGIDDNFFELGGNSLLAQKTVVSLMQQHKISLPITKLYQYGTIAGISSYLEGQGEVNPRIRPDMKAQKNKQAEPIAIVGFAGRFPGAKDVWEFWDNLKEGRETIKFFTEDELDPSIPLAERSDPNYVKARGILENAEWFDERLFGITPILARIMDPQQRIFLEICRDALESTGHLPAVYQGIVGVYAGSGSNTYYLNNVLSNPGEVAKTGAFQALTLNEKDYLATRTAYQLNLTGPAVSVSSACSTSLLAAAQAVEGLRTGQCDVALAGGISITAPINSGHVYEEGAMFSDDGHCRPFDEDAKGTVFSDGAGVVVLKRLSDAAQDGDQIYAIIKGIGVNNDGGVKASFTAPSPAGQASAVSMALDDAEVSPETIGYVETHGTATPLGDPIEIEALKMAFGQQATQQYCKIGSLKSNMGHLTHAAGVAGLIKTALILHFKKIPASINYKRPNPAIDFENSPFEVNDRLSVWESAAPRRAGVSSFGVGGTNVHVVLEEYAHALTKTADPSTDDERCPYLVNWSAATEQSAVTYGKQLGAYLKSHPEIAVGDVIATLNATRQPLNHRHFVVAADRDDLQKQLTNGCSRQHYLNEQTSDIIFMFPGQGSQYANMGKKLYERFSAYRHAVDTCAALLADTLQEDIRAVMFSDDAQRLQHTQYTQPAIFVTEYALATLWMSWGIQPTAFMGHSVGEFVGACLAGIFSLSDALALVAMRGRLISGLPTGSMAAIRESARLIAPSLPEGLSIAANNAPNLCVVAGPTDQVADYIRQLEREGIKTSLLHTSHAFHSSMMDPILNQFKAVVNQKPKHVPQKPVISTVTGTFLADSEATSSEYWVRHIREMVDFSGAATFASREIPGIFLEVGPGAATATLVKQHASIEASRVISGIRSTASVDELTALYESLGRVWSLGCSPDWSAIHGQRRALLTDLPTYAYERNYHWLAPQPKETAPVQHKRPEPLTEQTQKQHDTMRKTILINKIREILDEASGIGIDDTAIHDSFIEIGLDSLLLTQVAQTLKKEFNLPITFRKLNEEYYNLDLLADYLDKNLPANQYSAPQPPAQAQPSVQPVDQHAPTPGHAVASFQQPVFNPQSTGAASQVAYDSIALISQQINLISQQIALLQGVNMPGNQQPIMQHATAPHGLTSLAAAAAPAPKPADATNVALSNEELVELKKPFGATARIEKHASNLSGQQHEYLNNLIENYVNKTARSKAYTQEHRAYMADPRVVSGFKPLTKEMTYALVVNKSAGCRLWDIDGNEYIDALNGFGSSMLGNQPEVIKNALLSQIEEGYEIGPQHEKSGEVCKLICEFTGMDRAGLCNTGSEAVLGAMRIARTVTGRSTVVAFSGSYHGIVDEVIVRGTKKLKSFPAAPGIMPEAVQNMLILDYGTEESLRIIRERANELAAVLVEPIQSRRPEFVPIEFLKALREITEQSGTALIFDEVISGFRFHPRGAQGLFGITADIGTYGKVAGAGISIGIIAGKKRFMDALDGGFWQFGDESMPEAGVTYFAGTFVRHPLALATTKASLEYLKAQGPQLQENLNRNTEYLANRLNAISERYGTPIFVAQFGSLWKIKYKEEYPYTELLFALMRYKGIHILDGFPCFLTTAHEKADIERIIQAFEESLKELIEAGFIPTYRDGQANNRSLTSAPTMEPPFPNARLGKDQEGNPAWFVEDTKNPGQYLQVAYQ</sequence>
<evidence type="ECO:0000256" key="1">
    <source>
        <dbReference type="ARBA" id="ARBA00022450"/>
    </source>
</evidence>
<dbReference type="InterPro" id="IPR000873">
    <property type="entry name" value="AMP-dep_synth/lig_dom"/>
</dbReference>
<dbReference type="Gene3D" id="3.40.640.10">
    <property type="entry name" value="Type I PLP-dependent aspartate aminotransferase-like (Major domain)"/>
    <property type="match status" value="1"/>
</dbReference>
<dbReference type="GO" id="GO:0006633">
    <property type="term" value="P:fatty acid biosynthetic process"/>
    <property type="evidence" value="ECO:0007669"/>
    <property type="project" value="TreeGrafter"/>
</dbReference>
<evidence type="ECO:0000313" key="8">
    <source>
        <dbReference type="EMBL" id="SKB54901.1"/>
    </source>
</evidence>
<dbReference type="PANTHER" id="PTHR43775:SF51">
    <property type="entry name" value="INACTIVE PHENOLPHTHIOCEROL SYNTHESIS POLYKETIDE SYNTHASE TYPE I PKS1-RELATED"/>
    <property type="match status" value="1"/>
</dbReference>
<dbReference type="EMBL" id="FUYS01000004">
    <property type="protein sequence ID" value="SKB54901.1"/>
    <property type="molecule type" value="Genomic_DNA"/>
</dbReference>
<evidence type="ECO:0000259" key="7">
    <source>
        <dbReference type="PROSITE" id="PS52004"/>
    </source>
</evidence>
<dbReference type="STRING" id="623280.SAMN05660226_01889"/>
<dbReference type="SMART" id="SM00827">
    <property type="entry name" value="PKS_AT"/>
    <property type="match status" value="1"/>
</dbReference>
<dbReference type="InterPro" id="IPR020845">
    <property type="entry name" value="AMP-binding_CS"/>
</dbReference>
<keyword evidence="1" id="KW-0596">Phosphopantetheine</keyword>
<dbReference type="Gene3D" id="3.30.300.30">
    <property type="match status" value="1"/>
</dbReference>
<dbReference type="GO" id="GO:0044550">
    <property type="term" value="P:secondary metabolite biosynthetic process"/>
    <property type="evidence" value="ECO:0007669"/>
    <property type="project" value="UniProtKB-ARBA"/>
</dbReference>
<dbReference type="InterPro" id="IPR032821">
    <property type="entry name" value="PKS_assoc"/>
</dbReference>
<dbReference type="Pfam" id="PF00501">
    <property type="entry name" value="AMP-binding"/>
    <property type="match status" value="1"/>
</dbReference>
<dbReference type="Proteomes" id="UP000190541">
    <property type="component" value="Unassembled WGS sequence"/>
</dbReference>
<dbReference type="Gene3D" id="3.40.366.10">
    <property type="entry name" value="Malonyl-Coenzyme A Acyl Carrier Protein, domain 2"/>
    <property type="match status" value="1"/>
</dbReference>
<dbReference type="OrthoDB" id="9778690at2"/>
<dbReference type="InterPro" id="IPR020841">
    <property type="entry name" value="PKS_Beta-ketoAc_synthase_dom"/>
</dbReference>
<dbReference type="InterPro" id="IPR045851">
    <property type="entry name" value="AMP-bd_C_sf"/>
</dbReference>
<dbReference type="InterPro" id="IPR016036">
    <property type="entry name" value="Malonyl_transacylase_ACP-bd"/>
</dbReference>
<dbReference type="SUPFAM" id="SSF56801">
    <property type="entry name" value="Acetyl-CoA synthetase-like"/>
    <property type="match status" value="1"/>
</dbReference>
<proteinExistence type="predicted"/>
<dbReference type="InterPro" id="IPR006162">
    <property type="entry name" value="Ppantetheine_attach_site"/>
</dbReference>
<dbReference type="InterPro" id="IPR014031">
    <property type="entry name" value="Ketoacyl_synth_C"/>
</dbReference>
<dbReference type="InterPro" id="IPR050091">
    <property type="entry name" value="PKS_NRPS_Biosynth_Enz"/>
</dbReference>
<dbReference type="InterPro" id="IPR014030">
    <property type="entry name" value="Ketoacyl_synth_N"/>
</dbReference>
<feature type="domain" description="Carrier" evidence="6">
    <location>
        <begin position="520"/>
        <end position="595"/>
    </location>
</feature>
<dbReference type="Pfam" id="PF00202">
    <property type="entry name" value="Aminotran_3"/>
    <property type="match status" value="1"/>
</dbReference>
<feature type="compositionally biased region" description="Low complexity" evidence="5">
    <location>
        <begin position="1602"/>
        <end position="1611"/>
    </location>
</feature>
<dbReference type="SUPFAM" id="SSF47336">
    <property type="entry name" value="ACP-like"/>
    <property type="match status" value="2"/>
</dbReference>
<dbReference type="FunFam" id="3.30.300.30:FF:000010">
    <property type="entry name" value="Enterobactin synthetase component F"/>
    <property type="match status" value="1"/>
</dbReference>
<dbReference type="Gene3D" id="3.30.70.250">
    <property type="entry name" value="Malonyl-CoA ACP transacylase, ACP-binding"/>
    <property type="match status" value="1"/>
</dbReference>
<gene>
    <name evidence="8" type="ORF">SAMN05660226_01889</name>
</gene>
<feature type="region of interest" description="Disordered" evidence="5">
    <location>
        <begin position="1590"/>
        <end position="1618"/>
    </location>
</feature>
<dbReference type="Gene3D" id="3.40.50.12780">
    <property type="entry name" value="N-terminal domain of ligase-like"/>
    <property type="match status" value="1"/>
</dbReference>
<dbReference type="RefSeq" id="WP_079716601.1">
    <property type="nucleotide sequence ID" value="NZ_FUYS01000004.1"/>
</dbReference>
<dbReference type="InterPro" id="IPR015424">
    <property type="entry name" value="PyrdxlP-dep_Trfase"/>
</dbReference>
<dbReference type="Pfam" id="PF16197">
    <property type="entry name" value="KAsynt_C_assoc"/>
    <property type="match status" value="1"/>
</dbReference>
<dbReference type="InterPro" id="IPR014043">
    <property type="entry name" value="Acyl_transferase_dom"/>
</dbReference>
<feature type="region of interest" description="Disordered" evidence="5">
    <location>
        <begin position="1487"/>
        <end position="1507"/>
    </location>
</feature>
<dbReference type="SUPFAM" id="SSF53383">
    <property type="entry name" value="PLP-dependent transferases"/>
    <property type="match status" value="1"/>
</dbReference>
<dbReference type="Gene3D" id="3.90.1150.10">
    <property type="entry name" value="Aspartate Aminotransferase, domain 1"/>
    <property type="match status" value="1"/>
</dbReference>
<dbReference type="SMART" id="SM00825">
    <property type="entry name" value="PKS_KS"/>
    <property type="match status" value="1"/>
</dbReference>
<dbReference type="Pfam" id="PF00698">
    <property type="entry name" value="Acyl_transf_1"/>
    <property type="match status" value="1"/>
</dbReference>
<dbReference type="InterPro" id="IPR020806">
    <property type="entry name" value="PKS_PP-bd"/>
</dbReference>
<dbReference type="InterPro" id="IPR042099">
    <property type="entry name" value="ANL_N_sf"/>
</dbReference>
<keyword evidence="4" id="KW-0663">Pyridoxal phosphate</keyword>
<dbReference type="Pfam" id="PF02801">
    <property type="entry name" value="Ketoacyl-synt_C"/>
    <property type="match status" value="1"/>
</dbReference>
<dbReference type="InterPro" id="IPR010071">
    <property type="entry name" value="AA_adenyl_dom"/>
</dbReference>
<dbReference type="PROSITE" id="PS50075">
    <property type="entry name" value="CARRIER"/>
    <property type="match status" value="2"/>
</dbReference>
<dbReference type="InterPro" id="IPR016035">
    <property type="entry name" value="Acyl_Trfase/lysoPLipase"/>
</dbReference>
<keyword evidence="2" id="KW-0597">Phosphoprotein</keyword>
<dbReference type="Gene3D" id="1.10.1200.10">
    <property type="entry name" value="ACP-like"/>
    <property type="match status" value="2"/>
</dbReference>
<dbReference type="Pfam" id="PF00550">
    <property type="entry name" value="PP-binding"/>
    <property type="match status" value="2"/>
</dbReference>
<dbReference type="InterPro" id="IPR025110">
    <property type="entry name" value="AMP-bd_C"/>
</dbReference>
<dbReference type="InterPro" id="IPR001227">
    <property type="entry name" value="Ac_transferase_dom_sf"/>
</dbReference>
<evidence type="ECO:0000259" key="6">
    <source>
        <dbReference type="PROSITE" id="PS50075"/>
    </source>
</evidence>
<dbReference type="GO" id="GO:0030170">
    <property type="term" value="F:pyridoxal phosphate binding"/>
    <property type="evidence" value="ECO:0007669"/>
    <property type="project" value="InterPro"/>
</dbReference>
<dbReference type="InterPro" id="IPR015421">
    <property type="entry name" value="PyrdxlP-dep_Trfase_major"/>
</dbReference>
<dbReference type="GO" id="GO:0004312">
    <property type="term" value="F:fatty acid synthase activity"/>
    <property type="evidence" value="ECO:0007669"/>
    <property type="project" value="TreeGrafter"/>
</dbReference>
<dbReference type="SUPFAM" id="SSF55048">
    <property type="entry name" value="Probable ACP-binding domain of malonyl-CoA ACP transacylase"/>
    <property type="match status" value="1"/>
</dbReference>
<feature type="domain" description="Ketosynthase family 3 (KS3)" evidence="7">
    <location>
        <begin position="613"/>
        <end position="1037"/>
    </location>
</feature>
<dbReference type="InterPro" id="IPR005814">
    <property type="entry name" value="Aminotrans_3"/>
</dbReference>
<dbReference type="Pfam" id="PF13193">
    <property type="entry name" value="AMP-binding_C"/>
    <property type="match status" value="1"/>
</dbReference>
<keyword evidence="9" id="KW-1185">Reference proteome</keyword>
<dbReference type="Pfam" id="PF00109">
    <property type="entry name" value="ketoacyl-synt"/>
    <property type="match status" value="1"/>
</dbReference>
<protein>
    <submittedName>
        <fullName evidence="8">Amino acid adenylation domain-containing protein</fullName>
    </submittedName>
</protein>
<reference evidence="8 9" key="1">
    <citation type="submission" date="2017-02" db="EMBL/GenBank/DDBJ databases">
        <authorList>
            <person name="Peterson S.W."/>
        </authorList>
    </citation>
    <scope>NUCLEOTIDE SEQUENCE [LARGE SCALE GENOMIC DNA]</scope>
    <source>
        <strain evidence="8 9">DSM 22899</strain>
    </source>
</reference>
<dbReference type="Gene3D" id="3.30.70.3290">
    <property type="match status" value="1"/>
</dbReference>
<evidence type="ECO:0000313" key="9">
    <source>
        <dbReference type="Proteomes" id="UP000190541"/>
    </source>
</evidence>
<evidence type="ECO:0000256" key="4">
    <source>
        <dbReference type="ARBA" id="ARBA00022898"/>
    </source>
</evidence>
<evidence type="ECO:0000256" key="2">
    <source>
        <dbReference type="ARBA" id="ARBA00022553"/>
    </source>
</evidence>
<dbReference type="CDD" id="cd00833">
    <property type="entry name" value="PKS"/>
    <property type="match status" value="1"/>
</dbReference>
<feature type="domain" description="Carrier" evidence="6">
    <location>
        <begin position="1513"/>
        <end position="1588"/>
    </location>
</feature>
<dbReference type="SMART" id="SM00823">
    <property type="entry name" value="PKS_PP"/>
    <property type="match status" value="2"/>
</dbReference>
<organism evidence="8 9">
    <name type="scientific">Parapedobacter luteus</name>
    <dbReference type="NCBI Taxonomy" id="623280"/>
    <lineage>
        <taxon>Bacteria</taxon>
        <taxon>Pseudomonadati</taxon>
        <taxon>Bacteroidota</taxon>
        <taxon>Sphingobacteriia</taxon>
        <taxon>Sphingobacteriales</taxon>
        <taxon>Sphingobacteriaceae</taxon>
        <taxon>Parapedobacter</taxon>
    </lineage>
</organism>
<dbReference type="InterPro" id="IPR009081">
    <property type="entry name" value="PP-bd_ACP"/>
</dbReference>
<dbReference type="SUPFAM" id="SSF52151">
    <property type="entry name" value="FabD/lysophospholipase-like"/>
    <property type="match status" value="1"/>
</dbReference>
<dbReference type="PROSITE" id="PS52004">
    <property type="entry name" value="KS3_2"/>
    <property type="match status" value="1"/>
</dbReference>
<dbReference type="Gene3D" id="3.40.47.10">
    <property type="match status" value="1"/>
</dbReference>
<dbReference type="NCBIfam" id="TIGR01733">
    <property type="entry name" value="AA-adenyl-dom"/>
    <property type="match status" value="1"/>
</dbReference>
<dbReference type="GO" id="GO:0008483">
    <property type="term" value="F:transaminase activity"/>
    <property type="evidence" value="ECO:0007669"/>
    <property type="project" value="InterPro"/>
</dbReference>
<dbReference type="InterPro" id="IPR015422">
    <property type="entry name" value="PyrdxlP-dep_Trfase_small"/>
</dbReference>
<dbReference type="InterPro" id="IPR016039">
    <property type="entry name" value="Thiolase-like"/>
</dbReference>
<dbReference type="PROSITE" id="PS00012">
    <property type="entry name" value="PHOSPHOPANTETHEINE"/>
    <property type="match status" value="1"/>
</dbReference>
<accession>A0A1T5C676</accession>
<dbReference type="PANTHER" id="PTHR43775">
    <property type="entry name" value="FATTY ACID SYNTHASE"/>
    <property type="match status" value="1"/>
</dbReference>
<keyword evidence="3" id="KW-0808">Transferase</keyword>
<evidence type="ECO:0000256" key="5">
    <source>
        <dbReference type="SAM" id="MobiDB-lite"/>
    </source>
</evidence>
<feature type="compositionally biased region" description="Basic and acidic residues" evidence="5">
    <location>
        <begin position="1494"/>
        <end position="1507"/>
    </location>
</feature>